<feature type="region of interest" description="Disordered" evidence="7">
    <location>
        <begin position="107"/>
        <end position="176"/>
    </location>
</feature>
<feature type="compositionally biased region" description="Low complexity" evidence="7">
    <location>
        <begin position="2767"/>
        <end position="2782"/>
    </location>
</feature>
<proteinExistence type="inferred from homology"/>
<keyword evidence="6" id="KW-0482">Metalloprotease</keyword>
<evidence type="ECO:0000256" key="6">
    <source>
        <dbReference type="ARBA" id="ARBA00023049"/>
    </source>
</evidence>
<feature type="compositionally biased region" description="Polar residues" evidence="7">
    <location>
        <begin position="1127"/>
        <end position="1147"/>
    </location>
</feature>
<feature type="compositionally biased region" description="Polar residues" evidence="7">
    <location>
        <begin position="1739"/>
        <end position="1774"/>
    </location>
</feature>
<evidence type="ECO:0000259" key="10">
    <source>
        <dbReference type="Pfam" id="PF16187"/>
    </source>
</evidence>
<name>A0A2A9MBZ0_BESBE</name>
<feature type="compositionally biased region" description="Polar residues" evidence="7">
    <location>
        <begin position="1540"/>
        <end position="1587"/>
    </location>
</feature>
<feature type="compositionally biased region" description="Low complexity" evidence="7">
    <location>
        <begin position="1854"/>
        <end position="1865"/>
    </location>
</feature>
<dbReference type="Pfam" id="PF00675">
    <property type="entry name" value="Peptidase_M16"/>
    <property type="match status" value="1"/>
</dbReference>
<dbReference type="RefSeq" id="XP_029220007.1">
    <property type="nucleotide sequence ID" value="XM_029364084.1"/>
</dbReference>
<feature type="compositionally biased region" description="Basic and acidic residues" evidence="7">
    <location>
        <begin position="910"/>
        <end position="921"/>
    </location>
</feature>
<feature type="compositionally biased region" description="Low complexity" evidence="7">
    <location>
        <begin position="1702"/>
        <end position="1722"/>
    </location>
</feature>
<feature type="domain" description="Coenzyme PQQ synthesis protein F-like C-terminal lobe" evidence="11">
    <location>
        <begin position="2492"/>
        <end position="2569"/>
    </location>
</feature>
<feature type="compositionally biased region" description="Low complexity" evidence="7">
    <location>
        <begin position="1873"/>
        <end position="1891"/>
    </location>
</feature>
<dbReference type="OrthoDB" id="952271at2759"/>
<feature type="region of interest" description="Disordered" evidence="7">
    <location>
        <begin position="858"/>
        <end position="2044"/>
    </location>
</feature>
<sequence length="3493" mass="364515">MASSPFRRSGAFSLFVLFSLALLSSAALVGHALSRRFQARDHARKAHRALEPEVDRHADKPQHSFLSLFPKKHDQQSSPVVTNESARLPSLEIGLKVDADAAVAAPATGASTGSTSDSSSSAAGSAAPVSASGPNQPSKPAARSAAAPGASPPVASLARLRPAPTSSARLSEEPDSLPTLAQVHEAQAITGAFDARSRRLLSKDVDRQLQSPDGKRLIIKPPRDESSYAVFTLPALKLHGLAIADKEEATGSFAISVGCGFFHDPPAIPGIAHQLEHLIFLGAEGDQKATSWDEFVTSRGGTHNAHTTAELTTFFVAAPTDTLPALLDRFLQHLFHPLFAAEQFASEVMAVQFEHEKNRPDIARILLEVAMAATPSLEASADGPLSGLPSSANGLASFFYRPEVAGKFGTGDFETLCQKPLQQGLDVLKALRQFHAKCYRPENMSIAIRMGRRSVPIIIEGPVDATGAPVPPPPAVKAAVEREAQTHSAYTTDEIEQTAAQILSKYFRKGHGDAATEEFDGADGSDEAFFPSLQSTSPITAPRVFSGPLPHTAEHSESAPGGAEALVKRRDVLKDIEFHRAETGQDAQALLGAFLQMEDEPATAATDQTLKGSDAPQTKSTAGGKVFRVFRQHGWGSRMLVVWQRRTNWAVREFDEQFQPTALIEFLLEYPGEEALLNHLKTQGWIAGGEYVDYTTSQKAFVGLLLELTEKGESNYEKVIAACVAYADSVRRTIDNTYITNFFREFAQVSNRSWTYKDPEDAVNAVVSAAEKLVLLPNRPELVLAGGEFVQLPPDRTLIQIVREEIDSFLPERASAIVVLPAERAQEGAGSIATYAPYEVQYTTADLPALDVADFLEDTPASPEKPQAGSQTPATAPAEDTTETTDVTSKTEGVHQTVENATRPEVAPQKSEDPQTEDKTHASPVPPTTTEEPQTGHNGTTSELIPETSAESQTAGETNASQGLPQTPESTPNQQGQSPSEVLTPTPETSPNEQGATSSDAQTSTPGTTPIEHGATSNEVLTPTPEAAPDAQGATPPEAPTPTPGKTPNVQGATSTEVVTPTPEATPNEQGATSNEVLTPTPETTPSAQGATPPETPTPTPEAAPDAQGSTSNEVVTPTPETTPNEQGATSNEVLTPTPETTPSAQGATPPETPTPTPEAAPDAQGSTSNEVLTPAPEAAPDAQGATPPEAPTPTPGKTPNVQGATSTEVVTPTPEATPNEQGATSNEVLTPTPETTPSAQGATPPETPTPTPEAAPDAQGSTSNEVVTPTPETTPNEQGATPSETPTPTPEAAPDAQGSTSNEVLTPAPETPQNEQGETSSAVQTPTPETTPNEQGATSNEVLTPTPETTPSAQGATSNEVHTPAPETSQNEQGAASSDAQSSTPGKSPNEQGATSNEVLTPTPETTPNEQGAASNEVHTPAPETPQNEQGAASSDAQSSTPEATPNEQGATSNEVLTPTPETTPNEQGATSNEVLTPTPETTPNVQGATSTEVVTPTPETTPNEQAAIPPEVSASSPEATPNGQGAASNEVHTPAPETPQNEQGAASSDAQSSTPEATPNEQGATSNEVLTPTPETTPNVQGATSTEVVTPTPETTPNEQAAIPPEVSASSPEATPNGQGAASNEVVTPTPETTPNVQGATSTEVVTPTPEATPNEQGATSNEVLTPTPETTPSAQGATPPETPTPTPEAAPDAQGSTSNEVVTPTPETTPNEQGATPSETPTPTPEAAPDAQDATSSDAQTSTAGTAPNEQGATSNEVLSPTPEATPNEQGATPPETPTPTPEAAPDTQGETSSAVQTPTPETTPNEQAAIPPEVSASSPEATPNEQGAASNEAPTPTPGKTPNVQGATSTEVVTPTPETTPNEQGSTSNEVVTPTPETTPNEQGATPPETPTPTPEAAPDAQGSTSNEVVTPTPETTPNEQGATPPETPTPTPEAAPDAQDATSSDAQTSTAGTAPNEQGATSNEVLSPTPEATPNEQGATSNEVLSPTPEATPNEQGATSNEVLSPTPEATQNEQGATSNEVLSPTPEATPNKQGATSSEVVTPMIDASSSVVNGNVVEVLPTGVDSFAAAGSQEKQSAETLGVSQTTQASAPAGDPATAQQQAAGNAATSHMGDTTQGTPEAPAFISLKSNVFTLPPAPACGLAAKIRVEPKPVPDICQSLSPVQFAIKPGGGERVEVDSVFTGTSPGAAGVTDESLRNEDEAEKERRRLEASGPPCVLVTEESFTVFWKNSEPFNKPIIRGYFKTRIAADAATGINTLYGKIFTTLAGERARTDLAAFQGCGVDLIMSFTNGALILEIQAFSELFPTVLQRLIQVLKKAKEETTAKDFWRIFKNLKEQLSDFSSMTPFELAMDVALSFVRRNRFSQIDLRQAATSASSAPADEEAQFSQFQDFVKRVLSTNALDVFIMGDISYTDARILAEKYRAAMSQQPLPFSKSAGSEILNVAEDIEINFPNPIAEDTTNAYVSLYVTHPPPDMMEMVVYSLLGEIISSPFFDTIRTHWMDGYVAAAAVREVPPAMTLATIVQGSTRSPDELERHVCAFLSEMEESIGSSMKPDAFVERLRWLIGSKFHRSASSFADYFGEVTTQIASRNFCFIREQLARLAAENFLKCPEILKYYMKRLVNKSNRKRVAVKIKGNSPAPVTKDSPAASAASPALAAPALPNRCLLPGISSFDSATPVEVRQAPSLSTGMALPSAASPAAAASTSGTRSPAEGGAAAGAPAPSADAVRTSKNISQSAEAAAVAAPEDQKAGPRRLRTAAARGSTTGTPTAASWKADKVAESRVLAAGDAGRRGSYSSKYGAQSVFRSSRMQADFSSPIFTLGEGADEGASLIQVETHISYQEGPKEPQPTPSVTTTPEPRAKMPLISTGTKQRDGNLKLTEIATTEYDYEEDEEADTPIQFLPLANQIAPHILERCEADQRAALDGQRIIVEDFFNNPEQARNIIFSKLEKKLHSSGDSLSPLWLSFSRSESCSIRTGTIAKAEEVCGVSDDSQMEAVLVVSPEQPLPGLTPRPPVIGEAPAASDPAAPEAAAPADMPAGPKQQQVVEARADGAPDADVSSSNVAPASNPSANLEAPGDSAVPAEKETIKQLTELQREGSVAVMEEQIRLLQTTQKRQIAEQARLLQARQARLEMQSISQANHLLQQRLDAMKQYGARPTTMFNTWLAPQRHAMWQSPTRGTGGPSGVFSSDIAPSLVSHVASAVQAPRAVAGGLSPASSLHQIAEPSLFRRMLENIWSREQALVQQQHQLQLASAQAASQMTPVSTVSANANANAWAAGQFQQLGQAAALPPQVAAATPVLASSLAGATPMQQVVASNLQAGFAPRPSSLASGSSYSALPTVSQEQGPAVMTVLPPQHAGVRSVLSERPLLAPQAASAFSPASPSAAVPYAATSVPVAQQHSRYPALQQAAVVGSRQVFPSVAAVNYQVAAVQPHFAAEPQASKPMFYASGTVTPAALAAGNNSQQAVAAAAQASSAVATEM</sequence>
<feature type="compositionally biased region" description="Polar residues" evidence="7">
    <location>
        <begin position="1426"/>
        <end position="1492"/>
    </location>
</feature>
<evidence type="ECO:0000256" key="5">
    <source>
        <dbReference type="ARBA" id="ARBA00022833"/>
    </source>
</evidence>
<feature type="compositionally biased region" description="Basic and acidic residues" evidence="7">
    <location>
        <begin position="2201"/>
        <end position="2216"/>
    </location>
</feature>
<dbReference type="Pfam" id="PF22456">
    <property type="entry name" value="PqqF-like_C_4"/>
    <property type="match status" value="1"/>
</dbReference>
<dbReference type="PANTHER" id="PTHR43690">
    <property type="entry name" value="NARDILYSIN"/>
    <property type="match status" value="1"/>
</dbReference>
<evidence type="ECO:0000256" key="8">
    <source>
        <dbReference type="SAM" id="SignalP"/>
    </source>
</evidence>
<feature type="compositionally biased region" description="Low complexity" evidence="7">
    <location>
        <begin position="1046"/>
        <end position="1066"/>
    </location>
</feature>
<evidence type="ECO:0000256" key="1">
    <source>
        <dbReference type="ARBA" id="ARBA00007261"/>
    </source>
</evidence>
<feature type="compositionally biased region" description="Polar residues" evidence="7">
    <location>
        <begin position="1610"/>
        <end position="1624"/>
    </location>
</feature>
<keyword evidence="5" id="KW-0862">Zinc</keyword>
<feature type="compositionally biased region" description="Polar residues" evidence="7">
    <location>
        <begin position="1334"/>
        <end position="1419"/>
    </location>
</feature>
<feature type="compositionally biased region" description="Polar residues" evidence="7">
    <location>
        <begin position="936"/>
        <end position="1008"/>
    </location>
</feature>
<dbReference type="GO" id="GO:0006508">
    <property type="term" value="P:proteolysis"/>
    <property type="evidence" value="ECO:0007669"/>
    <property type="project" value="UniProtKB-KW"/>
</dbReference>
<organism evidence="12 13">
    <name type="scientific">Besnoitia besnoiti</name>
    <name type="common">Apicomplexan protozoan</name>
    <dbReference type="NCBI Taxonomy" id="94643"/>
    <lineage>
        <taxon>Eukaryota</taxon>
        <taxon>Sar</taxon>
        <taxon>Alveolata</taxon>
        <taxon>Apicomplexa</taxon>
        <taxon>Conoidasida</taxon>
        <taxon>Coccidia</taxon>
        <taxon>Eucoccidiorida</taxon>
        <taxon>Eimeriorina</taxon>
        <taxon>Sarcocystidae</taxon>
        <taxon>Besnoitia</taxon>
    </lineage>
</organism>
<feature type="compositionally biased region" description="Pro residues" evidence="7">
    <location>
        <begin position="3015"/>
        <end position="3025"/>
    </location>
</feature>
<evidence type="ECO:0000313" key="12">
    <source>
        <dbReference type="EMBL" id="PFH35998.1"/>
    </source>
</evidence>
<dbReference type="KEGG" id="bbes:BESB_056490"/>
<evidence type="ECO:0000256" key="7">
    <source>
        <dbReference type="SAM" id="MobiDB-lite"/>
    </source>
</evidence>
<keyword evidence="8" id="KW-0732">Signal</keyword>
<dbReference type="Pfam" id="PF16187">
    <property type="entry name" value="Peptidase_M16_M"/>
    <property type="match status" value="1"/>
</dbReference>
<feature type="region of interest" description="Disordered" evidence="7">
    <location>
        <begin position="2189"/>
        <end position="2216"/>
    </location>
</feature>
<evidence type="ECO:0000259" key="9">
    <source>
        <dbReference type="Pfam" id="PF00675"/>
    </source>
</evidence>
<feature type="region of interest" description="Disordered" evidence="7">
    <location>
        <begin position="2851"/>
        <end position="2881"/>
    </location>
</feature>
<accession>A0A2A9MBZ0</accession>
<feature type="compositionally biased region" description="Low complexity" evidence="7">
    <location>
        <begin position="1911"/>
        <end position="1929"/>
    </location>
</feature>
<evidence type="ECO:0000256" key="2">
    <source>
        <dbReference type="ARBA" id="ARBA00022670"/>
    </source>
</evidence>
<keyword evidence="13" id="KW-1185">Reference proteome</keyword>
<keyword evidence="3" id="KW-0479">Metal-binding</keyword>
<dbReference type="EMBL" id="NWUJ01000004">
    <property type="protein sequence ID" value="PFH35998.1"/>
    <property type="molecule type" value="Genomic_DNA"/>
</dbReference>
<feature type="compositionally biased region" description="Polar residues" evidence="7">
    <location>
        <begin position="1656"/>
        <end position="1679"/>
    </location>
</feature>
<keyword evidence="2" id="KW-0645">Protease</keyword>
<dbReference type="PANTHER" id="PTHR43690:SF18">
    <property type="entry name" value="INSULIN-DEGRADING ENZYME-RELATED"/>
    <property type="match status" value="1"/>
</dbReference>
<feature type="domain" description="Peptidase M16 N-terminal" evidence="9">
    <location>
        <begin position="245"/>
        <end position="368"/>
    </location>
</feature>
<dbReference type="VEuPathDB" id="ToxoDB:BESB_056490"/>
<dbReference type="InterPro" id="IPR032632">
    <property type="entry name" value="Peptidase_M16_M"/>
</dbReference>
<feature type="region of interest" description="Disordered" evidence="7">
    <location>
        <begin position="2084"/>
        <end position="2128"/>
    </location>
</feature>
<feature type="compositionally biased region" description="Low complexity" evidence="7">
    <location>
        <begin position="1493"/>
        <end position="1504"/>
    </location>
</feature>
<dbReference type="InterPro" id="IPR050626">
    <property type="entry name" value="Peptidase_M16"/>
</dbReference>
<feature type="compositionally biased region" description="Low complexity" evidence="7">
    <location>
        <begin position="1626"/>
        <end position="1655"/>
    </location>
</feature>
<gene>
    <name evidence="12" type="ORF">BESB_056490</name>
</gene>
<feature type="compositionally biased region" description="Polar residues" evidence="7">
    <location>
        <begin position="1312"/>
        <end position="1325"/>
    </location>
</feature>
<evidence type="ECO:0000259" key="11">
    <source>
        <dbReference type="Pfam" id="PF22456"/>
    </source>
</evidence>
<dbReference type="GO" id="GO:0046872">
    <property type="term" value="F:metal ion binding"/>
    <property type="evidence" value="ECO:0007669"/>
    <property type="project" value="UniProtKB-KW"/>
</dbReference>
<feature type="compositionally biased region" description="Polar residues" evidence="7">
    <location>
        <begin position="1948"/>
        <end position="2044"/>
    </location>
</feature>
<dbReference type="InterPro" id="IPR011249">
    <property type="entry name" value="Metalloenz_LuxS/M16"/>
</dbReference>
<comment type="caution">
    <text evidence="12">The sequence shown here is derived from an EMBL/GenBank/DDBJ whole genome shotgun (WGS) entry which is preliminary data.</text>
</comment>
<feature type="compositionally biased region" description="Low complexity" evidence="7">
    <location>
        <begin position="1265"/>
        <end position="1285"/>
    </location>
</feature>
<feature type="compositionally biased region" description="Low complexity" evidence="7">
    <location>
        <begin position="3066"/>
        <end position="3082"/>
    </location>
</feature>
<dbReference type="GeneID" id="40310578"/>
<dbReference type="STRING" id="94643.A0A2A9MBZ0"/>
<dbReference type="Gene3D" id="3.30.830.10">
    <property type="entry name" value="Metalloenzyme, LuxS/M16 peptidase-like"/>
    <property type="match status" value="4"/>
</dbReference>
<feature type="compositionally biased region" description="Polar residues" evidence="7">
    <location>
        <begin position="1515"/>
        <end position="1533"/>
    </location>
</feature>
<feature type="region of interest" description="Disordered" evidence="7">
    <location>
        <begin position="2707"/>
        <end position="2784"/>
    </location>
</feature>
<dbReference type="SUPFAM" id="SSF63411">
    <property type="entry name" value="LuxS/MPP-like metallohydrolase"/>
    <property type="match status" value="4"/>
</dbReference>
<feature type="compositionally biased region" description="Polar residues" evidence="7">
    <location>
        <begin position="1819"/>
        <end position="1853"/>
    </location>
</feature>
<evidence type="ECO:0000256" key="4">
    <source>
        <dbReference type="ARBA" id="ARBA00022801"/>
    </source>
</evidence>
<feature type="compositionally biased region" description="Low complexity" evidence="7">
    <location>
        <begin position="1588"/>
        <end position="1599"/>
    </location>
</feature>
<feature type="chain" id="PRO_5012744313" evidence="8">
    <location>
        <begin position="27"/>
        <end position="3493"/>
    </location>
</feature>
<feature type="compositionally biased region" description="Low complexity" evidence="7">
    <location>
        <begin position="3028"/>
        <end position="3051"/>
    </location>
</feature>
<protein>
    <submittedName>
        <fullName evidence="12">Uncharacterized protein</fullName>
    </submittedName>
</protein>
<feature type="signal peptide" evidence="8">
    <location>
        <begin position="1"/>
        <end position="26"/>
    </location>
</feature>
<feature type="compositionally biased region" description="Low complexity" evidence="7">
    <location>
        <begin position="107"/>
        <end position="158"/>
    </location>
</feature>
<feature type="compositionally biased region" description="Polar residues" evidence="7">
    <location>
        <begin position="1219"/>
        <end position="1242"/>
    </location>
</feature>
<feature type="compositionally biased region" description="Polar residues" evidence="7">
    <location>
        <begin position="1067"/>
        <end position="1090"/>
    </location>
</feature>
<evidence type="ECO:0000313" key="13">
    <source>
        <dbReference type="Proteomes" id="UP000224006"/>
    </source>
</evidence>
<feature type="domain" description="Peptidase M16 middle/third" evidence="10">
    <location>
        <begin position="2215"/>
        <end position="2378"/>
    </location>
</feature>
<feature type="region of interest" description="Disordered" evidence="7">
    <location>
        <begin position="3013"/>
        <end position="3094"/>
    </location>
</feature>
<dbReference type="GO" id="GO:0008237">
    <property type="term" value="F:metallopeptidase activity"/>
    <property type="evidence" value="ECO:0007669"/>
    <property type="project" value="UniProtKB-KW"/>
</dbReference>
<keyword evidence="4" id="KW-0378">Hydrolase</keyword>
<comment type="similarity">
    <text evidence="1">Belongs to the peptidase M16 family.</text>
</comment>
<reference evidence="12 13" key="1">
    <citation type="submission" date="2017-09" db="EMBL/GenBank/DDBJ databases">
        <title>Genome sequencing of Besnoitia besnoiti strain Bb-Ger1.</title>
        <authorList>
            <person name="Schares G."/>
            <person name="Venepally P."/>
            <person name="Lorenzi H.A."/>
        </authorList>
    </citation>
    <scope>NUCLEOTIDE SEQUENCE [LARGE SCALE GENOMIC DNA]</scope>
    <source>
        <strain evidence="12 13">Bb-Ger1</strain>
    </source>
</reference>
<dbReference type="InterPro" id="IPR011765">
    <property type="entry name" value="Pept_M16_N"/>
</dbReference>
<feature type="compositionally biased region" description="Low complexity" evidence="7">
    <location>
        <begin position="1198"/>
        <end position="1218"/>
    </location>
</feature>
<dbReference type="Proteomes" id="UP000224006">
    <property type="component" value="Chromosome IV"/>
</dbReference>
<evidence type="ECO:0000256" key="3">
    <source>
        <dbReference type="ARBA" id="ARBA00022723"/>
    </source>
</evidence>
<feature type="compositionally biased region" description="Low complexity" evidence="7">
    <location>
        <begin position="2103"/>
        <end position="2115"/>
    </location>
</feature>
<feature type="compositionally biased region" description="Low complexity" evidence="7">
    <location>
        <begin position="1113"/>
        <end position="1126"/>
    </location>
</feature>
<dbReference type="InterPro" id="IPR054734">
    <property type="entry name" value="PqqF-like_C_4"/>
</dbReference>
<feature type="compositionally biased region" description="Polar residues" evidence="7">
    <location>
        <begin position="2084"/>
        <end position="2096"/>
    </location>
</feature>
<feature type="compositionally biased region" description="Low complexity" evidence="7">
    <location>
        <begin position="2707"/>
        <end position="2736"/>
    </location>
</feature>